<dbReference type="InterPro" id="IPR013783">
    <property type="entry name" value="Ig-like_fold"/>
</dbReference>
<dbReference type="InterPro" id="IPR008964">
    <property type="entry name" value="Invasin/intimin_cell_adhesion"/>
</dbReference>
<dbReference type="Proteomes" id="UP000316194">
    <property type="component" value="Segment"/>
</dbReference>
<proteinExistence type="predicted"/>
<dbReference type="SUPFAM" id="SSF49464">
    <property type="entry name" value="Carboxypeptidase regulatory domain-like"/>
    <property type="match status" value="1"/>
</dbReference>
<organism evidence="1 2">
    <name type="scientific">Vibrio phage 5 TSL-2019</name>
    <dbReference type="NCBI Taxonomy" id="2578086"/>
    <lineage>
        <taxon>Viruses</taxon>
        <taxon>Duplodnaviria</taxon>
        <taxon>Heunggongvirae</taxon>
        <taxon>Uroviricota</taxon>
        <taxon>Caudoviricetes</taxon>
        <taxon>Chimalliviridae</taxon>
        <taxon>Gorgonvirinae</taxon>
        <taxon>Aphroditevirus</taxon>
        <taxon>Aphroditevirus USC1</taxon>
    </lineage>
</organism>
<name>A0A513SPW6_9CAUD</name>
<dbReference type="EMBL" id="MK358448">
    <property type="protein sequence ID" value="QCW23176.1"/>
    <property type="molecule type" value="Genomic_DNA"/>
</dbReference>
<dbReference type="Gene3D" id="2.60.40.10">
    <property type="entry name" value="Immunoglobulins"/>
    <property type="match status" value="1"/>
</dbReference>
<sequence length="2550" mass="281442">MTGVIRGNLLKGDTTVKPDGPVSLTLKRDDGLPDTEVVTDADGNWQVEVESATKKKVKFSFFDKSKPLGEHEVEFVKELEIIPASGRFTKENLNGFHGRLIDQDLNPISDAEITYKRKYDDAENWIESSVTTNEHGYFNVMWGINELEPKKLYVQISYGDLSDEFTYDFSDGSLTTYFVDPVGQEELAPGETLKVVGRAFPNYGSGDVNLTEDAFLGHFVDNPLYFVDNSESLESGGKFAIDVDGPHATLMSNNGNLEVKPPVVQGLNPPAIMRFGVRSVLVNNPDLHYSGSFPLTCSVYTADYKKPNVDSGELEFYDFNNSPHSYGSYLTEGNDRWYSGEDFVSIREGGYKHTVLCRGRPLADNYVRCFTDGDMLNLVGGTRNWVHVGNEVVNRLALTDNQGNPRSGVTVSFFKGDSETAFRQATTDGLGLVEITLPAESEVTRTFMRAEAGGVEATWYNDWVPATLEVVESVSTPFLPVYFDRDFFMFLTTPLGKDGQPFNPQDSDVYEGLTIQLLDRWYVRPYLSKRDSACEYLLPLQDDTNPIKGGRLSMTCDHFHTEKDVVVGKRVGLNPLPYAQGTSVANQDLTTGWLLLDDALESVEGGVIDVWIDDRSGAADHKLTTDKYGIVEITVPFKEGELVRKAYAKHGTDQFELELMWTEKNAACQITVTPPQGDIGIDELVTFDVRSLDQHGNEVNEESPVLFNMYGFSNLGVYDKVTHKVEYLGSDRTTDANVQTNDKVGEQELVFFTEAGFKTVKFNAIQRPVRNTDRLEYSSSTAFPDSEALVGFRVSDENGQGVPGETVEIRYLGEEVDKLVGNTWIKVHEGGSDEVIATLTTDEFGIVEFPTTMPTDTGTHSWSGTTVGAGPKDRKGKTDVYVHWRDGIITDLKDVKSIPVAESGEKTAFSAELWENVSADNQVITEDNMHIFVYIKELGRTLENTGTFYKGHKVCSIDEVLPDGTYHAVLYVQNAQHEVTLSWGSVAGVNPTSLTYNNFVPKKFPISARYISSVSLNDDDGKITAMTRAVNVEVYNSDNQVMGEGVIDVDGNGRIQWITNHGTPNPTETYEFRDGSKVLFSMTAGLVTWPKIKMAPYNLTNPVIGQTITVGAFVENEEETEAVDGIYVTMEDNYGNLLAEGETDEFGFFDISYDRIGEESHMLVRAKCGQSSSYDTAPWTDTNSPRWVDLQLTNPPTSVDNDGTVFMNGMMRDQDGNPADRVAYSVYDVRNRSTIGSRSKSDGRIEPSLDNIALGKNPVVVTSTNGMVRHVVTYKKMPASADIVSGHSEALAFDDNPEVTYQLKDSEGNNYVPNEGEVVNLLTQSGRYQKHGTPVGPTGLVTIPWFSKGVGNETYILANEDMSKALNTTPTEHIAIKEVKVFHASDYPQSGDPGIMLVNVQDFNDNPIPNIEFRVKSTTDGFELDAVYKTDTNGVAKVLLAGQSDGTNISVELTCGNAVTSYSIGWEDGGESSLGTVILDTLPSEASEDDDYPVTGKVVDSEGNGISGAFVYLYVGTPHNTYYQEDSINADADGRFSITPWLESGNLKLLVVNGNSFDSTEVLCYSTPMVTMTNLTIRDIHENQRGRVSALYKDRYGNPVQGETVEFRFDSASGELIDTKTTNEKGHAWAEVTWAQAQGHSEIYAVCNGASDSSSINVAEAGDTTPMVSTIAWHNNVGFVHPEMPALIMGKVLDQDGNPFSKAEVNYYRPDIGSRNMTYTDSDGNFTLEVSPGRFDPTRKDLFGVRGKFTEIAPKWNMGTKFKSGAIKFNKPDFPEGIPYDSTITLSGTVKDTDGSMAEVGDTVIKLEARVRSEGTELGLKEFTVSLDGTWSVDIPTPDKEVKFDVWLEDEYGNGCDHVALWAGPPKFKTLAFAPPTHDYIPEGQNHTRVVYYLLDEEGKPMPNVAIDFKYKAEGDSYWSWAGGDQTDADGHVSLRPQLRGNSPIVLRIKAEGLTAKHTIVRTSEPVGTRLTDIYYPNTTSLERGLNGLVKLTDFNNQELADVSDVKIGIYDFVTRETYDLKPGMLDNQNFIYSLNPPVGKHRFMQYSDAYMDYYQVAKPVEVTESDPFEVIYPTKTVLSPTMSNGGLTVKSNMNIKTGFRVVDDQYRDWNATGMVTVYDPATKELIGTRSEGEVHQVDVSRQLDPGLHTWRLFANYKELGTINMFIVEGDDVMNLVPGSTVVNRVNQPAVAMFGCYSANDDTASVGKTMSVWEVGKEGAKQTLTTDDKGLATFSLPAQTTPGVYHYMVEYDGNQVPFSFHWVATDMVLGESFGETFFPTVWTEEEYQAFKAEVIDQNGDVVSNGVEGISVKDFDDPQMNYWYNIDGEYVRPAYFTKGKHLIGMSAGAVGETFNIFSGNATGLRTLAYAQGKGLDGQNLRVAFGLTNESFAPINGAVVKVWLGEKSGDSHYEVTTDTYGIAEFDIPQPEGVTRTWLYAESNGHELKIPVVWAKKPTPSKFSALTVPTSIPAGSKLDFSATIVNQDDTPDTIDSWKAPRGGVYVKANQKFEYLFSASGDHSLNIIGDLSPGTHEIVFFTLAGYEVKQITIT</sequence>
<evidence type="ECO:0000313" key="2">
    <source>
        <dbReference type="Proteomes" id="UP000316194"/>
    </source>
</evidence>
<dbReference type="InterPro" id="IPR008969">
    <property type="entry name" value="CarboxyPept-like_regulatory"/>
</dbReference>
<accession>A0A513SPW6</accession>
<reference evidence="1 2" key="1">
    <citation type="submission" date="2019-01" db="EMBL/GenBank/DDBJ databases">
        <authorList>
            <person name="Le T.S."/>
            <person name="Kurtboke I."/>
        </authorList>
    </citation>
    <scope>NUCLEOTIDE SEQUENCE [LARGE SCALE GENOMIC DNA]</scope>
</reference>
<evidence type="ECO:0000313" key="1">
    <source>
        <dbReference type="EMBL" id="QCW23176.1"/>
    </source>
</evidence>
<protein>
    <submittedName>
        <fullName evidence="1">TonB family protein</fullName>
    </submittedName>
</protein>
<dbReference type="SUPFAM" id="SSF49373">
    <property type="entry name" value="Invasin/intimin cell-adhesion fragments"/>
    <property type="match status" value="1"/>
</dbReference>